<evidence type="ECO:0000313" key="2">
    <source>
        <dbReference type="EMBL" id="GAA4820351.1"/>
    </source>
</evidence>
<organism evidence="2 3">
    <name type="scientific">Tomitella cavernea</name>
    <dbReference type="NCBI Taxonomy" id="1387982"/>
    <lineage>
        <taxon>Bacteria</taxon>
        <taxon>Bacillati</taxon>
        <taxon>Actinomycetota</taxon>
        <taxon>Actinomycetes</taxon>
        <taxon>Mycobacteriales</taxon>
        <taxon>Tomitella</taxon>
    </lineage>
</organism>
<evidence type="ECO:0000256" key="1">
    <source>
        <dbReference type="SAM" id="Phobius"/>
    </source>
</evidence>
<proteinExistence type="predicted"/>
<dbReference type="Proteomes" id="UP001500839">
    <property type="component" value="Unassembled WGS sequence"/>
</dbReference>
<dbReference type="RefSeq" id="WP_200175794.1">
    <property type="nucleotide sequence ID" value="NZ_BAABKQ010000001.1"/>
</dbReference>
<keyword evidence="1" id="KW-0812">Transmembrane</keyword>
<keyword evidence="3" id="KW-1185">Reference proteome</keyword>
<sequence length="59" mass="5501">MAGSLEGSITDPELLGSIGDKNGGSIATMGALAGVLGGVAGAIGLALAIDGAFKAFAPQ</sequence>
<dbReference type="EMBL" id="BAABKQ010000001">
    <property type="protein sequence ID" value="GAA4820351.1"/>
    <property type="molecule type" value="Genomic_DNA"/>
</dbReference>
<protein>
    <submittedName>
        <fullName evidence="2">Uncharacterized protein</fullName>
    </submittedName>
</protein>
<name>A0ABP9CZF9_9ACTN</name>
<keyword evidence="1" id="KW-0472">Membrane</keyword>
<reference evidence="3" key="1">
    <citation type="journal article" date="2019" name="Int. J. Syst. Evol. Microbiol.">
        <title>The Global Catalogue of Microorganisms (GCM) 10K type strain sequencing project: providing services to taxonomists for standard genome sequencing and annotation.</title>
        <authorList>
            <consortium name="The Broad Institute Genomics Platform"/>
            <consortium name="The Broad Institute Genome Sequencing Center for Infectious Disease"/>
            <person name="Wu L."/>
            <person name="Ma J."/>
        </authorList>
    </citation>
    <scope>NUCLEOTIDE SEQUENCE [LARGE SCALE GENOMIC DNA]</scope>
    <source>
        <strain evidence="3">JCM 18542</strain>
    </source>
</reference>
<gene>
    <name evidence="2" type="ORF">GCM10023353_30240</name>
</gene>
<keyword evidence="1" id="KW-1133">Transmembrane helix</keyword>
<comment type="caution">
    <text evidence="2">The sequence shown here is derived from an EMBL/GenBank/DDBJ whole genome shotgun (WGS) entry which is preliminary data.</text>
</comment>
<accession>A0ABP9CZF9</accession>
<feature type="transmembrane region" description="Helical" evidence="1">
    <location>
        <begin position="26"/>
        <end position="49"/>
    </location>
</feature>
<evidence type="ECO:0000313" key="3">
    <source>
        <dbReference type="Proteomes" id="UP001500839"/>
    </source>
</evidence>